<name>K2J157_9GAMM</name>
<dbReference type="InterPro" id="IPR025979">
    <property type="entry name" value="ChrR-like_cupin_dom"/>
</dbReference>
<proteinExistence type="predicted"/>
<dbReference type="InterPro" id="IPR012807">
    <property type="entry name" value="Anti-sigma_ChrR"/>
</dbReference>
<organism evidence="3 4">
    <name type="scientific">Gallaecimonas xiamenensis 3-C-1</name>
    <dbReference type="NCBI Taxonomy" id="745411"/>
    <lineage>
        <taxon>Bacteria</taxon>
        <taxon>Pseudomonadati</taxon>
        <taxon>Pseudomonadota</taxon>
        <taxon>Gammaproteobacteria</taxon>
        <taxon>Enterobacterales</taxon>
        <taxon>Gallaecimonadaceae</taxon>
        <taxon>Gallaecimonas</taxon>
    </lineage>
</organism>
<protein>
    <submittedName>
        <fullName evidence="3">Putative transcriptional regulator</fullName>
    </submittedName>
</protein>
<dbReference type="eggNOG" id="COG3806">
    <property type="taxonomic scope" value="Bacteria"/>
</dbReference>
<accession>K2J157</accession>
<dbReference type="InterPro" id="IPR027383">
    <property type="entry name" value="Znf_put"/>
</dbReference>
<dbReference type="NCBIfam" id="TIGR02451">
    <property type="entry name" value="anti_sig_ChrR"/>
    <property type="match status" value="1"/>
</dbReference>
<dbReference type="Pfam" id="PF12973">
    <property type="entry name" value="Cupin_7"/>
    <property type="match status" value="1"/>
</dbReference>
<evidence type="ECO:0000259" key="1">
    <source>
        <dbReference type="Pfam" id="PF12973"/>
    </source>
</evidence>
<comment type="caution">
    <text evidence="3">The sequence shown here is derived from an EMBL/GenBank/DDBJ whole genome shotgun (WGS) entry which is preliminary data.</text>
</comment>
<dbReference type="Gene3D" id="1.10.10.1320">
    <property type="entry name" value="Anti-sigma factor, zinc-finger domain"/>
    <property type="match status" value="1"/>
</dbReference>
<dbReference type="AlphaFoldDB" id="K2J157"/>
<dbReference type="Pfam" id="PF13490">
    <property type="entry name" value="zf-HC2"/>
    <property type="match status" value="1"/>
</dbReference>
<dbReference type="CDD" id="cd20301">
    <property type="entry name" value="cupin_ChrR"/>
    <property type="match status" value="1"/>
</dbReference>
<gene>
    <name evidence="3" type="ORF">B3C1_03570</name>
</gene>
<dbReference type="SUPFAM" id="SSF51182">
    <property type="entry name" value="RmlC-like cupins"/>
    <property type="match status" value="1"/>
</dbReference>
<feature type="domain" description="ChrR-like cupin" evidence="1">
    <location>
        <begin position="111"/>
        <end position="197"/>
    </location>
</feature>
<sequence>MKIKHHPAQALLVAHQAGDLPLATSAALAAHLAGCSYCQAVLAELEEEAAGAFEAQSLPVRQDDFDALLARLDQAPPAQPAPITLPSLSVNGESFVLPKALGGLVASVGSWRRLGSKVWSADLDLGDKKAKASFLYVDSHTRIPKHTHGGEEITLVLSGSLADEGGRYGEGDFLLKTPADEHQPYTQDSPCLCFTVLSAPLVFTGPLGRLANPLLRLFF</sequence>
<evidence type="ECO:0000313" key="3">
    <source>
        <dbReference type="EMBL" id="EKE76641.1"/>
    </source>
</evidence>
<dbReference type="RefSeq" id="WP_008482970.1">
    <property type="nucleotide sequence ID" value="NZ_AMRI01000004.1"/>
</dbReference>
<reference evidence="3 4" key="1">
    <citation type="journal article" date="2012" name="J. Bacteriol.">
        <title>Genome Sequence of Gallaecimonas xiamenensis Type Strain 3-C-1.</title>
        <authorList>
            <person name="Lai Q."/>
            <person name="Wang L."/>
            <person name="Wang W."/>
            <person name="Shao Z."/>
        </authorList>
    </citation>
    <scope>NUCLEOTIDE SEQUENCE [LARGE SCALE GENOMIC DNA]</scope>
    <source>
        <strain evidence="3 4">3-C-1</strain>
    </source>
</reference>
<dbReference type="STRING" id="745411.B3C1_03570"/>
<evidence type="ECO:0000259" key="2">
    <source>
        <dbReference type="Pfam" id="PF13490"/>
    </source>
</evidence>
<dbReference type="EMBL" id="AMRI01000004">
    <property type="protein sequence ID" value="EKE76641.1"/>
    <property type="molecule type" value="Genomic_DNA"/>
</dbReference>
<dbReference type="InterPro" id="IPR011051">
    <property type="entry name" value="RmlC_Cupin_sf"/>
</dbReference>
<dbReference type="Gene3D" id="2.60.120.10">
    <property type="entry name" value="Jelly Rolls"/>
    <property type="match status" value="1"/>
</dbReference>
<dbReference type="InterPro" id="IPR014710">
    <property type="entry name" value="RmlC-like_jellyroll"/>
</dbReference>
<feature type="domain" description="Putative zinc-finger" evidence="2">
    <location>
        <begin position="8"/>
        <end position="39"/>
    </location>
</feature>
<dbReference type="InterPro" id="IPR041916">
    <property type="entry name" value="Anti_sigma_zinc_sf"/>
</dbReference>
<keyword evidence="4" id="KW-1185">Reference proteome</keyword>
<dbReference type="Proteomes" id="UP000006755">
    <property type="component" value="Unassembled WGS sequence"/>
</dbReference>
<evidence type="ECO:0000313" key="4">
    <source>
        <dbReference type="Proteomes" id="UP000006755"/>
    </source>
</evidence>